<dbReference type="CDD" id="cd00569">
    <property type="entry name" value="HTH_Hin_like"/>
    <property type="match status" value="1"/>
</dbReference>
<comment type="similarity">
    <text evidence="1">Belongs to the site-specific recombinase resolvase family.</text>
</comment>
<accession>A0A1N7RKV4</accession>
<evidence type="ECO:0000256" key="4">
    <source>
        <dbReference type="SAM" id="MobiDB-lite"/>
    </source>
</evidence>
<proteinExistence type="inferred from homology"/>
<keyword evidence="2" id="KW-0238">DNA-binding</keyword>
<evidence type="ECO:0000256" key="1">
    <source>
        <dbReference type="ARBA" id="ARBA00009913"/>
    </source>
</evidence>
<dbReference type="PANTHER" id="PTHR30461:SF2">
    <property type="entry name" value="SERINE RECOMBINASE PINE-RELATED"/>
    <property type="match status" value="1"/>
</dbReference>
<dbReference type="InterPro" id="IPR036162">
    <property type="entry name" value="Resolvase-like_N_sf"/>
</dbReference>
<dbReference type="AlphaFoldDB" id="A0A1N7RKV4"/>
<dbReference type="InterPro" id="IPR009057">
    <property type="entry name" value="Homeodomain-like_sf"/>
</dbReference>
<dbReference type="SUPFAM" id="SSF46689">
    <property type="entry name" value="Homeodomain-like"/>
    <property type="match status" value="1"/>
</dbReference>
<dbReference type="PANTHER" id="PTHR30461">
    <property type="entry name" value="DNA-INVERTASE FROM LAMBDOID PROPHAGE"/>
    <property type="match status" value="1"/>
</dbReference>
<dbReference type="InterPro" id="IPR050639">
    <property type="entry name" value="SSR_resolvase"/>
</dbReference>
<feature type="region of interest" description="Disordered" evidence="4">
    <location>
        <begin position="128"/>
        <end position="158"/>
    </location>
</feature>
<evidence type="ECO:0000256" key="3">
    <source>
        <dbReference type="ARBA" id="ARBA00023172"/>
    </source>
</evidence>
<protein>
    <submittedName>
        <fullName evidence="6">Resolvase helix-turn-helix domain protein</fullName>
    </submittedName>
</protein>
<dbReference type="Pfam" id="PF13384">
    <property type="entry name" value="HTH_23"/>
    <property type="match status" value="1"/>
</dbReference>
<dbReference type="Pfam" id="PF00239">
    <property type="entry name" value="Resolvase"/>
    <property type="match status" value="1"/>
</dbReference>
<sequence length="199" mass="22003">MRQTYFYINGASDSHTPERELIQIDKAGYTVALNRVAIDDVPQYLPAADRPQLNVLLRRIARDDLLVVLKLSALGCSARDVLATLTRCRGAKVSVRCVELGSVDLTGNPEPQAVRTLRAVVQMEIATRSQRSRKSLQSAQESGRHTGRPASLSRTDRARVMRSLDKGLSVSEVARKFGTSRQTIMRIRDASSVQATAQR</sequence>
<keyword evidence="7" id="KW-1185">Reference proteome</keyword>
<feature type="domain" description="Resolvase/invertase-type recombinase catalytic" evidence="5">
    <location>
        <begin position="4"/>
        <end position="145"/>
    </location>
</feature>
<gene>
    <name evidence="6" type="ORF">BN2476_60007</name>
</gene>
<dbReference type="GO" id="GO:0000150">
    <property type="term" value="F:DNA strand exchange activity"/>
    <property type="evidence" value="ECO:0007669"/>
    <property type="project" value="InterPro"/>
</dbReference>
<dbReference type="RefSeq" id="WP_235850664.1">
    <property type="nucleotide sequence ID" value="NZ_CYGY02000006.1"/>
</dbReference>
<dbReference type="SUPFAM" id="SSF53041">
    <property type="entry name" value="Resolvase-like"/>
    <property type="match status" value="1"/>
</dbReference>
<comment type="caution">
    <text evidence="6">The sequence shown here is derived from an EMBL/GenBank/DDBJ whole genome shotgun (WGS) entry which is preliminary data.</text>
</comment>
<reference evidence="6" key="1">
    <citation type="submission" date="2016-12" db="EMBL/GenBank/DDBJ databases">
        <authorList>
            <person name="Moulin L."/>
        </authorList>
    </citation>
    <scope>NUCLEOTIDE SEQUENCE [LARGE SCALE GENOMIC DNA]</scope>
    <source>
        <strain evidence="6">STM 7183</strain>
    </source>
</reference>
<organism evidence="6 7">
    <name type="scientific">Paraburkholderia piptadeniae</name>
    <dbReference type="NCBI Taxonomy" id="1701573"/>
    <lineage>
        <taxon>Bacteria</taxon>
        <taxon>Pseudomonadati</taxon>
        <taxon>Pseudomonadota</taxon>
        <taxon>Betaproteobacteria</taxon>
        <taxon>Burkholderiales</taxon>
        <taxon>Burkholderiaceae</taxon>
        <taxon>Paraburkholderia</taxon>
    </lineage>
</organism>
<dbReference type="Proteomes" id="UP000195569">
    <property type="component" value="Unassembled WGS sequence"/>
</dbReference>
<dbReference type="Gene3D" id="1.10.10.60">
    <property type="entry name" value="Homeodomain-like"/>
    <property type="match status" value="1"/>
</dbReference>
<keyword evidence="3" id="KW-0233">DNA recombination</keyword>
<dbReference type="GO" id="GO:0003677">
    <property type="term" value="F:DNA binding"/>
    <property type="evidence" value="ECO:0007669"/>
    <property type="project" value="UniProtKB-KW"/>
</dbReference>
<dbReference type="EMBL" id="CYGY02000006">
    <property type="protein sequence ID" value="SIT35725.1"/>
    <property type="molecule type" value="Genomic_DNA"/>
</dbReference>
<dbReference type="Gene3D" id="3.40.50.1390">
    <property type="entry name" value="Resolvase, N-terminal catalytic domain"/>
    <property type="match status" value="1"/>
</dbReference>
<evidence type="ECO:0000313" key="7">
    <source>
        <dbReference type="Proteomes" id="UP000195569"/>
    </source>
</evidence>
<dbReference type="InterPro" id="IPR006119">
    <property type="entry name" value="Resolv_N"/>
</dbReference>
<evidence type="ECO:0000256" key="2">
    <source>
        <dbReference type="ARBA" id="ARBA00023125"/>
    </source>
</evidence>
<evidence type="ECO:0000313" key="6">
    <source>
        <dbReference type="EMBL" id="SIT35725.1"/>
    </source>
</evidence>
<name>A0A1N7RKV4_9BURK</name>
<dbReference type="SMART" id="SM00857">
    <property type="entry name" value="Resolvase"/>
    <property type="match status" value="1"/>
</dbReference>
<evidence type="ECO:0000259" key="5">
    <source>
        <dbReference type="SMART" id="SM00857"/>
    </source>
</evidence>